<dbReference type="Proteomes" id="UP000824782">
    <property type="component" value="Unassembled WGS sequence"/>
</dbReference>
<comment type="similarity">
    <text evidence="1">Belongs to the TCP11 family.</text>
</comment>
<sequence length="513" mass="57744">MPFSGDKPFGNEDRLSDSDGSRLSESMACSSSDSESPRESFTSDSSSKHASPVSSPPRTSTFDDVMSTTRNLSNLLLAHEIVANENFHLDTIDPPKNSLEGRVKQIVHKAFWDRLESDLREDPPEYEHAIKLFDEIKEILLSFLTPGTNRLRTQICEVLDVDLIRQQAEHNAVDIPKLGSFIINVMSKLCAPVRDDDVKKLKASGDIVQMLRDVFHVLDLMKMDMVNYTIHNIRPQLQRQLAEYERVKFQEILDKSPDALNQTTQWIEQSLKDAIEAKAQESTSTENGVSVDNLSPTLVLNSGFVKLLHMDYDSVVPETVITDDQRIVDLKNKLHQVKLVACVCLITQNAMGPVSTTGFIEHVKDITAILLQGLNKTFNLKEALTALSTKISFEMNKSLTERGLPALSAEAQSILEGQICSLTEKNHPIYSLIEKRIQEYLTTFLCLPYPFKRVPIIPGGLTPVHKEMEYIGFHYSNIVNFNKQVYGPFYANIFRKLLFSQPQTGKVEAEAQA</sequence>
<evidence type="ECO:0000313" key="3">
    <source>
        <dbReference type="EMBL" id="KAG8578459.1"/>
    </source>
</evidence>
<organism evidence="3 4">
    <name type="scientific">Engystomops pustulosus</name>
    <name type="common">Tungara frog</name>
    <name type="synonym">Physalaemus pustulosus</name>
    <dbReference type="NCBI Taxonomy" id="76066"/>
    <lineage>
        <taxon>Eukaryota</taxon>
        <taxon>Metazoa</taxon>
        <taxon>Chordata</taxon>
        <taxon>Craniata</taxon>
        <taxon>Vertebrata</taxon>
        <taxon>Euteleostomi</taxon>
        <taxon>Amphibia</taxon>
        <taxon>Batrachia</taxon>
        <taxon>Anura</taxon>
        <taxon>Neobatrachia</taxon>
        <taxon>Hyloidea</taxon>
        <taxon>Leptodactylidae</taxon>
        <taxon>Leiuperinae</taxon>
        <taxon>Engystomops</taxon>
    </lineage>
</organism>
<reference evidence="3" key="1">
    <citation type="thesis" date="2020" institute="ProQuest LLC" country="789 East Eisenhower Parkway, Ann Arbor, MI, USA">
        <title>Comparative Genomics and Chromosome Evolution.</title>
        <authorList>
            <person name="Mudd A.B."/>
        </authorList>
    </citation>
    <scope>NUCLEOTIDE SEQUENCE</scope>
    <source>
        <strain evidence="3">237g6f4</strain>
        <tissue evidence="3">Blood</tissue>
    </source>
</reference>
<accession>A0AAV7C1F5</accession>
<keyword evidence="4" id="KW-1185">Reference proteome</keyword>
<evidence type="ECO:0000256" key="1">
    <source>
        <dbReference type="ARBA" id="ARBA00010954"/>
    </source>
</evidence>
<evidence type="ECO:0008006" key="5">
    <source>
        <dbReference type="Google" id="ProtNLM"/>
    </source>
</evidence>
<dbReference type="PANTHER" id="PTHR12832:SF17">
    <property type="entry name" value="T-COMPLEX PROTEIN 11-LIKE PROTEIN 2"/>
    <property type="match status" value="1"/>
</dbReference>
<proteinExistence type="inferred from homology"/>
<dbReference type="Pfam" id="PF05794">
    <property type="entry name" value="Tcp11"/>
    <property type="match status" value="1"/>
</dbReference>
<evidence type="ECO:0000313" key="4">
    <source>
        <dbReference type="Proteomes" id="UP000824782"/>
    </source>
</evidence>
<evidence type="ECO:0000256" key="2">
    <source>
        <dbReference type="SAM" id="MobiDB-lite"/>
    </source>
</evidence>
<dbReference type="EMBL" id="WNYA01000004">
    <property type="protein sequence ID" value="KAG8578459.1"/>
    <property type="molecule type" value="Genomic_DNA"/>
</dbReference>
<feature type="compositionally biased region" description="Low complexity" evidence="2">
    <location>
        <begin position="23"/>
        <end position="57"/>
    </location>
</feature>
<dbReference type="AlphaFoldDB" id="A0AAV7C1F5"/>
<feature type="region of interest" description="Disordered" evidence="2">
    <location>
        <begin position="1"/>
        <end position="65"/>
    </location>
</feature>
<protein>
    <recommendedName>
        <fullName evidence="5">T-complex protein 11-like protein 2</fullName>
    </recommendedName>
</protein>
<dbReference type="InterPro" id="IPR008862">
    <property type="entry name" value="Tcp11"/>
</dbReference>
<comment type="caution">
    <text evidence="3">The sequence shown here is derived from an EMBL/GenBank/DDBJ whole genome shotgun (WGS) entry which is preliminary data.</text>
</comment>
<dbReference type="EMBL" id="WNYA01000004">
    <property type="protein sequence ID" value="KAG8578460.1"/>
    <property type="molecule type" value="Genomic_DNA"/>
</dbReference>
<feature type="compositionally biased region" description="Basic and acidic residues" evidence="2">
    <location>
        <begin position="9"/>
        <end position="22"/>
    </location>
</feature>
<name>A0AAV7C1F5_ENGPU</name>
<dbReference type="PANTHER" id="PTHR12832">
    <property type="entry name" value="TESTIS-SPECIFIC PROTEIN PBS13 T-COMPLEX 11"/>
    <property type="match status" value="1"/>
</dbReference>
<dbReference type="GO" id="GO:0007165">
    <property type="term" value="P:signal transduction"/>
    <property type="evidence" value="ECO:0007669"/>
    <property type="project" value="TreeGrafter"/>
</dbReference>
<dbReference type="EMBL" id="WNYA01000004">
    <property type="protein sequence ID" value="KAG8578461.1"/>
    <property type="molecule type" value="Genomic_DNA"/>
</dbReference>
<gene>
    <name evidence="3" type="ORF">GDO81_010503</name>
</gene>